<dbReference type="InterPro" id="IPR023753">
    <property type="entry name" value="FAD/NAD-binding_dom"/>
</dbReference>
<evidence type="ECO:0000256" key="2">
    <source>
        <dbReference type="ARBA" id="ARBA00022630"/>
    </source>
</evidence>
<keyword evidence="2" id="KW-0285">Flavoprotein</keyword>
<dbReference type="PRINTS" id="PR00368">
    <property type="entry name" value="FADPNR"/>
</dbReference>
<dbReference type="GO" id="GO:0004174">
    <property type="term" value="F:electron-transferring-flavoprotein dehydrogenase activity"/>
    <property type="evidence" value="ECO:0007669"/>
    <property type="project" value="TreeGrafter"/>
</dbReference>
<keyword evidence="3" id="KW-0274">FAD</keyword>
<evidence type="ECO:0000256" key="1">
    <source>
        <dbReference type="ARBA" id="ARBA00006442"/>
    </source>
</evidence>
<reference evidence="7" key="1">
    <citation type="journal article" date="2018" name="Nat. Microbiol.">
        <title>Leveraging single-cell genomics to expand the fungal tree of life.</title>
        <authorList>
            <person name="Ahrendt S.R."/>
            <person name="Quandt C.A."/>
            <person name="Ciobanu D."/>
            <person name="Clum A."/>
            <person name="Salamov A."/>
            <person name="Andreopoulos B."/>
            <person name="Cheng J.F."/>
            <person name="Woyke T."/>
            <person name="Pelin A."/>
            <person name="Henrissat B."/>
            <person name="Reynolds N.K."/>
            <person name="Benny G.L."/>
            <person name="Smith M.E."/>
            <person name="James T.Y."/>
            <person name="Grigoriev I.V."/>
        </authorList>
    </citation>
    <scope>NUCLEOTIDE SEQUENCE [LARGE SCALE GENOMIC DNA]</scope>
    <source>
        <strain evidence="7">RSA 1356</strain>
    </source>
</reference>
<evidence type="ECO:0000256" key="3">
    <source>
        <dbReference type="ARBA" id="ARBA00022827"/>
    </source>
</evidence>
<comment type="similarity">
    <text evidence="1">Belongs to the FAD-dependent oxidoreductase family.</text>
</comment>
<dbReference type="OrthoDB" id="202203at2759"/>
<dbReference type="AlphaFoldDB" id="A0A4P9XG69"/>
<evidence type="ECO:0000313" key="7">
    <source>
        <dbReference type="Proteomes" id="UP000271241"/>
    </source>
</evidence>
<dbReference type="Gene3D" id="3.50.50.60">
    <property type="entry name" value="FAD/NAD(P)-binding domain"/>
    <property type="match status" value="2"/>
</dbReference>
<dbReference type="STRING" id="78915.A0A4P9XG69"/>
<feature type="non-terminal residue" evidence="6">
    <location>
        <position position="1"/>
    </location>
</feature>
<keyword evidence="7" id="KW-1185">Reference proteome</keyword>
<evidence type="ECO:0000313" key="6">
    <source>
        <dbReference type="EMBL" id="RKP04597.1"/>
    </source>
</evidence>
<evidence type="ECO:0000259" key="5">
    <source>
        <dbReference type="Pfam" id="PF07992"/>
    </source>
</evidence>
<dbReference type="EMBL" id="KZ993598">
    <property type="protein sequence ID" value="RKP04597.1"/>
    <property type="molecule type" value="Genomic_DNA"/>
</dbReference>
<dbReference type="Proteomes" id="UP000271241">
    <property type="component" value="Unassembled WGS sequence"/>
</dbReference>
<dbReference type="InterPro" id="IPR036188">
    <property type="entry name" value="FAD/NAD-bd_sf"/>
</dbReference>
<dbReference type="Pfam" id="PF07992">
    <property type="entry name" value="Pyr_redox_2"/>
    <property type="match status" value="1"/>
</dbReference>
<gene>
    <name evidence="6" type="ORF">THASP1DRAFT_3770</name>
</gene>
<dbReference type="SUPFAM" id="SSF51905">
    <property type="entry name" value="FAD/NAD(P)-binding domain"/>
    <property type="match status" value="1"/>
</dbReference>
<dbReference type="PANTHER" id="PTHR43735:SF3">
    <property type="entry name" value="FERROPTOSIS SUPPRESSOR PROTEIN 1"/>
    <property type="match status" value="1"/>
</dbReference>
<sequence>IVIVGGSYGGLNCATQLAKQARRLNLDITLVEPRKCFHHALGYLRAAVDAHVAEQCFIPVDNLPCIRDGTVKRLHARVTAVHAEMVMLDDVDGTKLPYDYLVMATGATDSTPMGLDVAEKEEALRRMKNARDAICAAQRILVVGGGPLGIELASEINEAYPKKQVTLVTSAPRLAAKPDAISPKLSAKVFTKLEAMGTHVILGQRMPLTEAELAAGWVTGDRSWSLPNGEQVRVDLMV</sequence>
<organism evidence="6 7">
    <name type="scientific">Thamnocephalis sphaerospora</name>
    <dbReference type="NCBI Taxonomy" id="78915"/>
    <lineage>
        <taxon>Eukaryota</taxon>
        <taxon>Fungi</taxon>
        <taxon>Fungi incertae sedis</taxon>
        <taxon>Zoopagomycota</taxon>
        <taxon>Zoopagomycotina</taxon>
        <taxon>Zoopagomycetes</taxon>
        <taxon>Zoopagales</taxon>
        <taxon>Sigmoideomycetaceae</taxon>
        <taxon>Thamnocephalis</taxon>
    </lineage>
</organism>
<dbReference type="GO" id="GO:0050660">
    <property type="term" value="F:flavin adenine dinucleotide binding"/>
    <property type="evidence" value="ECO:0007669"/>
    <property type="project" value="TreeGrafter"/>
</dbReference>
<feature type="non-terminal residue" evidence="6">
    <location>
        <position position="238"/>
    </location>
</feature>
<protein>
    <recommendedName>
        <fullName evidence="5">FAD/NAD(P)-binding domain-containing protein</fullName>
    </recommendedName>
</protein>
<accession>A0A4P9XG69</accession>
<evidence type="ECO:0000256" key="4">
    <source>
        <dbReference type="ARBA" id="ARBA00023002"/>
    </source>
</evidence>
<keyword evidence="4" id="KW-0560">Oxidoreductase</keyword>
<feature type="domain" description="FAD/NAD(P)-binding" evidence="5">
    <location>
        <begin position="1"/>
        <end position="206"/>
    </location>
</feature>
<proteinExistence type="inferred from homology"/>
<dbReference type="GO" id="GO:0005737">
    <property type="term" value="C:cytoplasm"/>
    <property type="evidence" value="ECO:0007669"/>
    <property type="project" value="TreeGrafter"/>
</dbReference>
<name>A0A4P9XG69_9FUNG</name>
<dbReference type="PANTHER" id="PTHR43735">
    <property type="entry name" value="APOPTOSIS-INDUCING FACTOR 1"/>
    <property type="match status" value="1"/>
</dbReference>